<evidence type="ECO:0000313" key="3">
    <source>
        <dbReference type="Proteomes" id="UP001521209"/>
    </source>
</evidence>
<reference evidence="2 3" key="1">
    <citation type="submission" date="2022-01" db="EMBL/GenBank/DDBJ databases">
        <authorList>
            <person name="Won M."/>
            <person name="Kim S.-J."/>
            <person name="Kwon S.-W."/>
        </authorList>
    </citation>
    <scope>NUCLEOTIDE SEQUENCE [LARGE SCALE GENOMIC DNA]</scope>
    <source>
        <strain evidence="2 3">KCTC 23505</strain>
    </source>
</reference>
<evidence type="ECO:0000313" key="2">
    <source>
        <dbReference type="EMBL" id="MCF3948335.1"/>
    </source>
</evidence>
<accession>A0ABS9E1Q0</accession>
<proteinExistence type="predicted"/>
<evidence type="ECO:0000256" key="1">
    <source>
        <dbReference type="SAM" id="MobiDB-lite"/>
    </source>
</evidence>
<dbReference type="EMBL" id="JAKGBZ010000047">
    <property type="protein sequence ID" value="MCF3948335.1"/>
    <property type="molecule type" value="Genomic_DNA"/>
</dbReference>
<dbReference type="Proteomes" id="UP001521209">
    <property type="component" value="Unassembled WGS sequence"/>
</dbReference>
<organism evidence="2 3">
    <name type="scientific">Acidiphilium iwatense</name>
    <dbReference type="NCBI Taxonomy" id="768198"/>
    <lineage>
        <taxon>Bacteria</taxon>
        <taxon>Pseudomonadati</taxon>
        <taxon>Pseudomonadota</taxon>
        <taxon>Alphaproteobacteria</taxon>
        <taxon>Acetobacterales</taxon>
        <taxon>Acidocellaceae</taxon>
        <taxon>Acidiphilium</taxon>
    </lineage>
</organism>
<dbReference type="RefSeq" id="WP_235705621.1">
    <property type="nucleotide sequence ID" value="NZ_JAKGBZ010000047.1"/>
</dbReference>
<keyword evidence="3" id="KW-1185">Reference proteome</keyword>
<feature type="region of interest" description="Disordered" evidence="1">
    <location>
        <begin position="128"/>
        <end position="165"/>
    </location>
</feature>
<comment type="caution">
    <text evidence="2">The sequence shown here is derived from an EMBL/GenBank/DDBJ whole genome shotgun (WGS) entry which is preliminary data.</text>
</comment>
<protein>
    <submittedName>
        <fullName evidence="2">Uncharacterized protein</fullName>
    </submittedName>
</protein>
<gene>
    <name evidence="2" type="ORF">L2A60_16815</name>
</gene>
<name>A0ABS9E1Q0_9PROT</name>
<sequence>MVVRGDRAEGMALRPVSSWRPSASRSAAGRADMIVMTIGEGNPGMDIAEAMFAGQSYTATSRNGATMKLARMLVADGCPDQPVEARGRDDGLRFTVPSLHRLARLTISEPDRGGIRAIPFRSPDFVMRGAPDGSEASPGGGIPPLPLNCPGDHTLVRETPFQGAP</sequence>